<evidence type="ECO:0000256" key="1">
    <source>
        <dbReference type="SAM" id="SignalP"/>
    </source>
</evidence>
<organism evidence="2">
    <name type="scientific">Noctiluca scintillans</name>
    <name type="common">Sea sparkle</name>
    <name type="synonym">Red tide dinoflagellate</name>
    <dbReference type="NCBI Taxonomy" id="2966"/>
    <lineage>
        <taxon>Eukaryota</taxon>
        <taxon>Sar</taxon>
        <taxon>Alveolata</taxon>
        <taxon>Dinophyceae</taxon>
        <taxon>Noctilucales</taxon>
        <taxon>Noctilucaceae</taxon>
        <taxon>Noctiluca</taxon>
    </lineage>
</organism>
<feature type="signal peptide" evidence="1">
    <location>
        <begin position="1"/>
        <end position="19"/>
    </location>
</feature>
<reference evidence="2" key="1">
    <citation type="submission" date="2021-01" db="EMBL/GenBank/DDBJ databases">
        <authorList>
            <person name="Corre E."/>
            <person name="Pelletier E."/>
            <person name="Niang G."/>
            <person name="Scheremetjew M."/>
            <person name="Finn R."/>
            <person name="Kale V."/>
            <person name="Holt S."/>
            <person name="Cochrane G."/>
            <person name="Meng A."/>
            <person name="Brown T."/>
            <person name="Cohen L."/>
        </authorList>
    </citation>
    <scope>NUCLEOTIDE SEQUENCE</scope>
</reference>
<name>A0A7S1AFM9_NOCSC</name>
<proteinExistence type="predicted"/>
<dbReference type="AlphaFoldDB" id="A0A7S1AFM9"/>
<keyword evidence="1" id="KW-0732">Signal</keyword>
<gene>
    <name evidence="2" type="ORF">NSCI0253_LOCUS26676</name>
</gene>
<feature type="chain" id="PRO_5030906815" evidence="1">
    <location>
        <begin position="20"/>
        <end position="172"/>
    </location>
</feature>
<protein>
    <submittedName>
        <fullName evidence="2">Uncharacterized protein</fullName>
    </submittedName>
</protein>
<dbReference type="EMBL" id="HBFQ01037750">
    <property type="protein sequence ID" value="CAD8852326.1"/>
    <property type="molecule type" value="Transcribed_RNA"/>
</dbReference>
<evidence type="ECO:0000313" key="2">
    <source>
        <dbReference type="EMBL" id="CAD8852326.1"/>
    </source>
</evidence>
<accession>A0A7S1AFM9</accession>
<sequence>MQGMLRVLSVVWFLRCAKGVKEFPLPSGLLCDKSMEQSVLDSVCPVVDASQPEKMQTCNDTVKLVLQCWEFQSGCPGAPPVNASLQKEAHDKVCNYVTTQSYLGAELAEAICTAHGEWGLALMACESLVTGFLGGLLMDCENIRVTRDTVLAQSLEMANDAGLSDVVFPTLI</sequence>